<comment type="caution">
    <text evidence="4">The sequence shown here is derived from an EMBL/GenBank/DDBJ whole genome shotgun (WGS) entry which is preliminary data.</text>
</comment>
<dbReference type="PANTHER" id="PTHR30273:SF2">
    <property type="entry name" value="PROTEIN FECR"/>
    <property type="match status" value="1"/>
</dbReference>
<dbReference type="AlphaFoldDB" id="A0A318J663"/>
<evidence type="ECO:0000259" key="2">
    <source>
        <dbReference type="Pfam" id="PF04773"/>
    </source>
</evidence>
<feature type="domain" description="FecR protein" evidence="2">
    <location>
        <begin position="100"/>
        <end position="188"/>
    </location>
</feature>
<dbReference type="GO" id="GO:0016989">
    <property type="term" value="F:sigma factor antagonist activity"/>
    <property type="evidence" value="ECO:0007669"/>
    <property type="project" value="TreeGrafter"/>
</dbReference>
<organism evidence="4 5">
    <name type="scientific">Aquitalea magnusonii</name>
    <dbReference type="NCBI Taxonomy" id="332411"/>
    <lineage>
        <taxon>Bacteria</taxon>
        <taxon>Pseudomonadati</taxon>
        <taxon>Pseudomonadota</taxon>
        <taxon>Betaproteobacteria</taxon>
        <taxon>Neisseriales</taxon>
        <taxon>Chromobacteriaceae</taxon>
        <taxon>Aquitalea</taxon>
    </lineage>
</organism>
<keyword evidence="5" id="KW-1185">Reference proteome</keyword>
<feature type="domain" description="FecR N-terminal" evidence="3">
    <location>
        <begin position="14"/>
        <end position="55"/>
    </location>
</feature>
<dbReference type="Gene3D" id="2.60.120.1440">
    <property type="match status" value="1"/>
</dbReference>
<dbReference type="InterPro" id="IPR032623">
    <property type="entry name" value="FecR_N"/>
</dbReference>
<dbReference type="OrthoDB" id="1100567at2"/>
<dbReference type="EMBL" id="QJKC01000021">
    <property type="protein sequence ID" value="PXX42193.1"/>
    <property type="molecule type" value="Genomic_DNA"/>
</dbReference>
<dbReference type="InterPro" id="IPR006860">
    <property type="entry name" value="FecR"/>
</dbReference>
<evidence type="ECO:0000313" key="4">
    <source>
        <dbReference type="EMBL" id="PXX42193.1"/>
    </source>
</evidence>
<dbReference type="Proteomes" id="UP000248395">
    <property type="component" value="Unassembled WGS sequence"/>
</dbReference>
<dbReference type="RefSeq" id="WP_110313716.1">
    <property type="nucleotide sequence ID" value="NZ_QJKC01000021.1"/>
</dbReference>
<reference evidence="4 5" key="1">
    <citation type="submission" date="2018-05" db="EMBL/GenBank/DDBJ databases">
        <title>Genomic Encyclopedia of Type Strains, Phase IV (KMG-IV): sequencing the most valuable type-strain genomes for metagenomic binning, comparative biology and taxonomic classification.</title>
        <authorList>
            <person name="Goeker M."/>
        </authorList>
    </citation>
    <scope>NUCLEOTIDE SEQUENCE [LARGE SCALE GENOMIC DNA]</scope>
    <source>
        <strain evidence="4 5">DSM 25134</strain>
    </source>
</reference>
<gene>
    <name evidence="4" type="ORF">DFR38_12146</name>
</gene>
<evidence type="ECO:0000259" key="3">
    <source>
        <dbReference type="Pfam" id="PF16220"/>
    </source>
</evidence>
<evidence type="ECO:0000256" key="1">
    <source>
        <dbReference type="SAM" id="Phobius"/>
    </source>
</evidence>
<feature type="transmembrane region" description="Helical" evidence="1">
    <location>
        <begin position="73"/>
        <end position="90"/>
    </location>
</feature>
<dbReference type="InterPro" id="IPR012373">
    <property type="entry name" value="Ferrdict_sens_TM"/>
</dbReference>
<keyword evidence="1" id="KW-1133">Transmembrane helix</keyword>
<protein>
    <submittedName>
        <fullName evidence="4">FecR family protein</fullName>
    </submittedName>
</protein>
<dbReference type="PIRSF" id="PIRSF018266">
    <property type="entry name" value="FecR"/>
    <property type="match status" value="1"/>
</dbReference>
<dbReference type="Pfam" id="PF16220">
    <property type="entry name" value="DUF4880"/>
    <property type="match status" value="1"/>
</dbReference>
<name>A0A318J663_9NEIS</name>
<keyword evidence="1" id="KW-0472">Membrane</keyword>
<proteinExistence type="predicted"/>
<keyword evidence="1" id="KW-0812">Transmembrane</keyword>
<dbReference type="PANTHER" id="PTHR30273">
    <property type="entry name" value="PERIPLASMIC SIGNAL SENSOR AND SIGMA FACTOR ACTIVATOR FECR-RELATED"/>
    <property type="match status" value="1"/>
</dbReference>
<sequence>MSHEADAAVRQLREEAARWLLRQQEGLTPRQQAEFQRWHDAAAEHRQEYAAQCRLWGAMDQLAKAPARRRGRAASLGCLLLAALGGWTLLHLPVHSVLLTAYGQGSSQYLADGSKLTLGGHSRVRVDYRWGERQLVVEQGMASIRVAPNPRPLKVLAGAGELRDIGTEFAVMHSGDQVAVHVQQGLVELRLAGQVLQLAAGQQARYQGQHLTGPLSAGSFDWQGGIWTFNHLPLGDLLLAVNGQSAQVWRLADPSLASLLLSGSVQRDDRDTLLSMLTSMLRLQAQQQPDGTVLLSRKK</sequence>
<accession>A0A318J663</accession>
<dbReference type="Pfam" id="PF04773">
    <property type="entry name" value="FecR"/>
    <property type="match status" value="1"/>
</dbReference>
<evidence type="ECO:0000313" key="5">
    <source>
        <dbReference type="Proteomes" id="UP000248395"/>
    </source>
</evidence>